<dbReference type="EMBL" id="CP123588">
    <property type="protein sequence ID" value="WZK91593.1"/>
    <property type="molecule type" value="Genomic_DNA"/>
</dbReference>
<proteinExistence type="predicted"/>
<evidence type="ECO:0000313" key="2">
    <source>
        <dbReference type="EMBL" id="WZK91593.1"/>
    </source>
</evidence>
<protein>
    <submittedName>
        <fullName evidence="2">Uncharacterized protein</fullName>
    </submittedName>
</protein>
<geneLocation type="plasmid" evidence="2 3">
    <name>unnamed5</name>
</geneLocation>
<dbReference type="RefSeq" id="WP_343212044.1">
    <property type="nucleotide sequence ID" value="NZ_CP123588.1"/>
</dbReference>
<keyword evidence="3" id="KW-1185">Reference proteome</keyword>
<reference evidence="2 3" key="1">
    <citation type="submission" date="2023-04" db="EMBL/GenBank/DDBJ databases">
        <title>Complete genome sequence of Alisedimentitalea scapharcae.</title>
        <authorList>
            <person name="Rong J.-C."/>
            <person name="Yi M.-L."/>
            <person name="Zhao Q."/>
        </authorList>
    </citation>
    <scope>NUCLEOTIDE SEQUENCE [LARGE SCALE GENOMIC DNA]</scope>
    <source>
        <strain evidence="2 3">KCTC 42119</strain>
        <plasmid evidence="2 3">unnamed5</plasmid>
    </source>
</reference>
<keyword evidence="2" id="KW-0614">Plasmid</keyword>
<evidence type="ECO:0000313" key="3">
    <source>
        <dbReference type="Proteomes" id="UP001623232"/>
    </source>
</evidence>
<sequence length="77" mass="8451">MNSRILVGFRATEDTPKKPEQGNRKNSAQQRPRSGHSVILQHLSKWAPSGRSPRAASMSALLINKFGGFAAWLSLCC</sequence>
<feature type="compositionally biased region" description="Basic and acidic residues" evidence="1">
    <location>
        <begin position="11"/>
        <end position="23"/>
    </location>
</feature>
<name>A0ABZ2Y092_9RHOB</name>
<dbReference type="Proteomes" id="UP001623232">
    <property type="component" value="Plasmid unnamed5"/>
</dbReference>
<gene>
    <name evidence="2" type="ORF">QEZ52_23430</name>
</gene>
<accession>A0ABZ2Y092</accession>
<feature type="region of interest" description="Disordered" evidence="1">
    <location>
        <begin position="1"/>
        <end position="37"/>
    </location>
</feature>
<organism evidence="2 3">
    <name type="scientific">Aliisedimentitalea scapharcae</name>
    <dbReference type="NCBI Taxonomy" id="1524259"/>
    <lineage>
        <taxon>Bacteria</taxon>
        <taxon>Pseudomonadati</taxon>
        <taxon>Pseudomonadota</taxon>
        <taxon>Alphaproteobacteria</taxon>
        <taxon>Rhodobacterales</taxon>
        <taxon>Roseobacteraceae</taxon>
        <taxon>Aliisedimentitalea</taxon>
    </lineage>
</organism>
<evidence type="ECO:0000256" key="1">
    <source>
        <dbReference type="SAM" id="MobiDB-lite"/>
    </source>
</evidence>